<feature type="compositionally biased region" description="Basic and acidic residues" evidence="1">
    <location>
        <begin position="15"/>
        <end position="35"/>
    </location>
</feature>
<feature type="non-terminal residue" evidence="2">
    <location>
        <position position="1"/>
    </location>
</feature>
<gene>
    <name evidence="2" type="ORF">PFISCL1PPCAC_1445</name>
</gene>
<reference evidence="2" key="1">
    <citation type="submission" date="2023-10" db="EMBL/GenBank/DDBJ databases">
        <title>Genome assembly of Pristionchus species.</title>
        <authorList>
            <person name="Yoshida K."/>
            <person name="Sommer R.J."/>
        </authorList>
    </citation>
    <scope>NUCLEOTIDE SEQUENCE</scope>
    <source>
        <strain evidence="2">RS5133</strain>
    </source>
</reference>
<organism evidence="2 3">
    <name type="scientific">Pristionchus fissidentatus</name>
    <dbReference type="NCBI Taxonomy" id="1538716"/>
    <lineage>
        <taxon>Eukaryota</taxon>
        <taxon>Metazoa</taxon>
        <taxon>Ecdysozoa</taxon>
        <taxon>Nematoda</taxon>
        <taxon>Chromadorea</taxon>
        <taxon>Rhabditida</taxon>
        <taxon>Rhabditina</taxon>
        <taxon>Diplogasteromorpha</taxon>
        <taxon>Diplogasteroidea</taxon>
        <taxon>Neodiplogasteridae</taxon>
        <taxon>Pristionchus</taxon>
    </lineage>
</organism>
<keyword evidence="3" id="KW-1185">Reference proteome</keyword>
<evidence type="ECO:0000313" key="2">
    <source>
        <dbReference type="EMBL" id="GMT10148.1"/>
    </source>
</evidence>
<feature type="region of interest" description="Disordered" evidence="1">
    <location>
        <begin position="1"/>
        <end position="91"/>
    </location>
</feature>
<proteinExistence type="predicted"/>
<sequence>QPHHHHHHHSTPSTSHDRGEGRERRDSENAGEERRKGPRALRKLRSVDSSEYDVPEEVFERRMKSRRRSSDAGRGVGVEERTHKHHKKDKE</sequence>
<dbReference type="Proteomes" id="UP001432322">
    <property type="component" value="Unassembled WGS sequence"/>
</dbReference>
<feature type="compositionally biased region" description="Basic residues" evidence="1">
    <location>
        <begin position="1"/>
        <end position="10"/>
    </location>
</feature>
<dbReference type="EMBL" id="BTSY01000001">
    <property type="protein sequence ID" value="GMT10148.1"/>
    <property type="molecule type" value="Genomic_DNA"/>
</dbReference>
<feature type="non-terminal residue" evidence="2">
    <location>
        <position position="91"/>
    </location>
</feature>
<protein>
    <submittedName>
        <fullName evidence="2">Uncharacterized protein</fullName>
    </submittedName>
</protein>
<comment type="caution">
    <text evidence="2">The sequence shown here is derived from an EMBL/GenBank/DDBJ whole genome shotgun (WGS) entry which is preliminary data.</text>
</comment>
<accession>A0AAV5UVB5</accession>
<name>A0AAV5UVB5_9BILA</name>
<evidence type="ECO:0000256" key="1">
    <source>
        <dbReference type="SAM" id="MobiDB-lite"/>
    </source>
</evidence>
<evidence type="ECO:0000313" key="3">
    <source>
        <dbReference type="Proteomes" id="UP001432322"/>
    </source>
</evidence>
<dbReference type="AlphaFoldDB" id="A0AAV5UVB5"/>